<comment type="caution">
    <text evidence="1">The sequence shown here is derived from an EMBL/GenBank/DDBJ whole genome shotgun (WGS) entry which is preliminary data.</text>
</comment>
<dbReference type="AlphaFoldDB" id="A0A0V0ZLQ2"/>
<protein>
    <submittedName>
        <fullName evidence="1">Uncharacterized protein</fullName>
    </submittedName>
</protein>
<dbReference type="EMBL" id="JYDQ01000143">
    <property type="protein sequence ID" value="KRY13235.1"/>
    <property type="molecule type" value="Genomic_DNA"/>
</dbReference>
<sequence length="62" mass="6723">MCNQAIFHHSDGCRSSLSRSIKDIKSISEIYDEEVTAASAEPSSSLLISTGATSYPRLPINH</sequence>
<reference evidence="1 2" key="1">
    <citation type="submission" date="2015-01" db="EMBL/GenBank/DDBJ databases">
        <title>Evolution of Trichinella species and genotypes.</title>
        <authorList>
            <person name="Korhonen P.K."/>
            <person name="Edoardo P."/>
            <person name="Giuseppe L.R."/>
            <person name="Gasser R.B."/>
        </authorList>
    </citation>
    <scope>NUCLEOTIDE SEQUENCE [LARGE SCALE GENOMIC DNA]</scope>
    <source>
        <strain evidence="1">ISS2496</strain>
    </source>
</reference>
<name>A0A0V0ZLQ2_9BILA</name>
<proteinExistence type="predicted"/>
<evidence type="ECO:0000313" key="2">
    <source>
        <dbReference type="Proteomes" id="UP000054783"/>
    </source>
</evidence>
<gene>
    <name evidence="1" type="ORF">T12_486</name>
</gene>
<keyword evidence="2" id="KW-1185">Reference proteome</keyword>
<accession>A0A0V0ZLQ2</accession>
<organism evidence="1 2">
    <name type="scientific">Trichinella patagoniensis</name>
    <dbReference type="NCBI Taxonomy" id="990121"/>
    <lineage>
        <taxon>Eukaryota</taxon>
        <taxon>Metazoa</taxon>
        <taxon>Ecdysozoa</taxon>
        <taxon>Nematoda</taxon>
        <taxon>Enoplea</taxon>
        <taxon>Dorylaimia</taxon>
        <taxon>Trichinellida</taxon>
        <taxon>Trichinellidae</taxon>
        <taxon>Trichinella</taxon>
    </lineage>
</organism>
<dbReference type="Proteomes" id="UP000054783">
    <property type="component" value="Unassembled WGS sequence"/>
</dbReference>
<evidence type="ECO:0000313" key="1">
    <source>
        <dbReference type="EMBL" id="KRY13235.1"/>
    </source>
</evidence>